<feature type="region of interest" description="Disordered" evidence="1">
    <location>
        <begin position="46"/>
        <end position="66"/>
    </location>
</feature>
<name>A0A0D9WQW6_9ORYZ</name>
<proteinExistence type="predicted"/>
<evidence type="ECO:0000313" key="3">
    <source>
        <dbReference type="Proteomes" id="UP000032180"/>
    </source>
</evidence>
<sequence>MVFSNPISRAILVRPTTISRSDSEDHCQVSLPLACLERSEAKLDISSPQVDSQGYGVPPESLGDIV</sequence>
<organism evidence="2 3">
    <name type="scientific">Leersia perrieri</name>
    <dbReference type="NCBI Taxonomy" id="77586"/>
    <lineage>
        <taxon>Eukaryota</taxon>
        <taxon>Viridiplantae</taxon>
        <taxon>Streptophyta</taxon>
        <taxon>Embryophyta</taxon>
        <taxon>Tracheophyta</taxon>
        <taxon>Spermatophyta</taxon>
        <taxon>Magnoliopsida</taxon>
        <taxon>Liliopsida</taxon>
        <taxon>Poales</taxon>
        <taxon>Poaceae</taxon>
        <taxon>BOP clade</taxon>
        <taxon>Oryzoideae</taxon>
        <taxon>Oryzeae</taxon>
        <taxon>Oryzinae</taxon>
        <taxon>Leersia</taxon>
    </lineage>
</organism>
<accession>A0A0D9WQW6</accession>
<reference evidence="2" key="3">
    <citation type="submission" date="2015-04" db="UniProtKB">
        <authorList>
            <consortium name="EnsemblPlants"/>
        </authorList>
    </citation>
    <scope>IDENTIFICATION</scope>
</reference>
<evidence type="ECO:0000313" key="2">
    <source>
        <dbReference type="EnsemblPlants" id="LPERR06G14210.1"/>
    </source>
</evidence>
<dbReference type="HOGENOM" id="CLU_2834826_0_0_1"/>
<evidence type="ECO:0000256" key="1">
    <source>
        <dbReference type="SAM" id="MobiDB-lite"/>
    </source>
</evidence>
<dbReference type="AlphaFoldDB" id="A0A0D9WQW6"/>
<reference evidence="2 3" key="1">
    <citation type="submission" date="2012-08" db="EMBL/GenBank/DDBJ databases">
        <title>Oryza genome evolution.</title>
        <authorList>
            <person name="Wing R.A."/>
        </authorList>
    </citation>
    <scope>NUCLEOTIDE SEQUENCE</scope>
</reference>
<dbReference type="Gramene" id="LPERR06G14210.1">
    <property type="protein sequence ID" value="LPERR06G14210.1"/>
    <property type="gene ID" value="LPERR06G14210"/>
</dbReference>
<keyword evidence="3" id="KW-1185">Reference proteome</keyword>
<dbReference type="Proteomes" id="UP000032180">
    <property type="component" value="Chromosome 6"/>
</dbReference>
<reference evidence="3" key="2">
    <citation type="submission" date="2013-12" db="EMBL/GenBank/DDBJ databases">
        <authorList>
            <person name="Yu Y."/>
            <person name="Lee S."/>
            <person name="de Baynast K."/>
            <person name="Wissotski M."/>
            <person name="Liu L."/>
            <person name="Talag J."/>
            <person name="Goicoechea J."/>
            <person name="Angelova A."/>
            <person name="Jetty R."/>
            <person name="Kudrna D."/>
            <person name="Golser W."/>
            <person name="Rivera L."/>
            <person name="Zhang J."/>
            <person name="Wing R."/>
        </authorList>
    </citation>
    <scope>NUCLEOTIDE SEQUENCE</scope>
</reference>
<dbReference type="EnsemblPlants" id="LPERR06G14210.1">
    <property type="protein sequence ID" value="LPERR06G14210.1"/>
    <property type="gene ID" value="LPERR06G14210"/>
</dbReference>
<protein>
    <submittedName>
        <fullName evidence="2">Uncharacterized protein</fullName>
    </submittedName>
</protein>